<dbReference type="Pfam" id="PF00158">
    <property type="entry name" value="Sigma54_activat"/>
    <property type="match status" value="1"/>
</dbReference>
<dbReference type="PROSITE" id="PS50045">
    <property type="entry name" value="SIGMA54_INTERACT_4"/>
    <property type="match status" value="1"/>
</dbReference>
<dbReference type="InterPro" id="IPR002078">
    <property type="entry name" value="Sigma_54_int"/>
</dbReference>
<keyword evidence="1" id="KW-0547">Nucleotide-binding</keyword>
<evidence type="ECO:0000259" key="5">
    <source>
        <dbReference type="PROSITE" id="PS50045"/>
    </source>
</evidence>
<feature type="region of interest" description="Disordered" evidence="3">
    <location>
        <begin position="1"/>
        <end position="26"/>
    </location>
</feature>
<evidence type="ECO:0000313" key="6">
    <source>
        <dbReference type="EMBL" id="MDC0677147.1"/>
    </source>
</evidence>
<feature type="domain" description="Sigma-54 factor interaction" evidence="5">
    <location>
        <begin position="135"/>
        <end position="353"/>
    </location>
</feature>
<dbReference type="Gene3D" id="2.60.200.20">
    <property type="match status" value="1"/>
</dbReference>
<evidence type="ECO:0000256" key="2">
    <source>
        <dbReference type="ARBA" id="ARBA00022840"/>
    </source>
</evidence>
<dbReference type="Pfam" id="PF00498">
    <property type="entry name" value="FHA"/>
    <property type="match status" value="1"/>
</dbReference>
<dbReference type="RefSeq" id="WP_272093917.1">
    <property type="nucleotide sequence ID" value="NZ_JAQNDK010000001.1"/>
</dbReference>
<dbReference type="CDD" id="cd00009">
    <property type="entry name" value="AAA"/>
    <property type="match status" value="1"/>
</dbReference>
<organism evidence="6 7">
    <name type="scientific">Sorangium atrum</name>
    <dbReference type="NCBI Taxonomy" id="2995308"/>
    <lineage>
        <taxon>Bacteria</taxon>
        <taxon>Pseudomonadati</taxon>
        <taxon>Myxococcota</taxon>
        <taxon>Polyangia</taxon>
        <taxon>Polyangiales</taxon>
        <taxon>Polyangiaceae</taxon>
        <taxon>Sorangium</taxon>
    </lineage>
</organism>
<feature type="domain" description="FHA" evidence="4">
    <location>
        <begin position="46"/>
        <end position="95"/>
    </location>
</feature>
<dbReference type="SUPFAM" id="SSF52540">
    <property type="entry name" value="P-loop containing nucleoside triphosphate hydrolases"/>
    <property type="match status" value="1"/>
</dbReference>
<dbReference type="CDD" id="cd00060">
    <property type="entry name" value="FHA"/>
    <property type="match status" value="1"/>
</dbReference>
<dbReference type="PROSITE" id="PS00675">
    <property type="entry name" value="SIGMA54_INTERACT_1"/>
    <property type="match status" value="1"/>
</dbReference>
<dbReference type="InterPro" id="IPR000253">
    <property type="entry name" value="FHA_dom"/>
</dbReference>
<proteinExistence type="predicted"/>
<dbReference type="InterPro" id="IPR003593">
    <property type="entry name" value="AAA+_ATPase"/>
</dbReference>
<evidence type="ECO:0000256" key="1">
    <source>
        <dbReference type="ARBA" id="ARBA00022741"/>
    </source>
</evidence>
<sequence>MRADSRSQPTTEEHRPPSAGDGERGHPVLLAAFPGVVALSIPASGEVVGRAWLVSAGLPDAEVSGRHLSFSRTGGRLQVEDVGSRNGTYLNGVPLRAKQRTGLDDGDVVRLGKTLLVYREAFTGALSPAPPLGRLVGPWGLTAVRAELLALAARREVNVLLQGETGTGKELLAEAVVEALGRRGKPFAAVNVAGIPASVFEGQLFGWKRGAYSGAVGDSRGVLRAHQGGAVFLDEIGELPLEVQPKILRLLENREILPVGEDRPVRVEVALIAATNRALEAMVERGAFRRDLLARFLVRIDLLPLRERPEDVFAVLQALRERRGTPFDARETEVEAVERLMLERWPANVRDVERLAAMIGPSAPLTQHAVERALGPPAARVALTREAAEQVLAECRDNQSEAARRLGVSRGKLRRLLGLA</sequence>
<dbReference type="SMART" id="SM00240">
    <property type="entry name" value="FHA"/>
    <property type="match status" value="1"/>
</dbReference>
<protein>
    <submittedName>
        <fullName evidence="6">Sigma 54-interacting transcriptional regulator</fullName>
    </submittedName>
</protein>
<comment type="caution">
    <text evidence="6">The sequence shown here is derived from an EMBL/GenBank/DDBJ whole genome shotgun (WGS) entry which is preliminary data.</text>
</comment>
<dbReference type="InterPro" id="IPR008984">
    <property type="entry name" value="SMAD_FHA_dom_sf"/>
</dbReference>
<gene>
    <name evidence="6" type="ORF">POL72_05300</name>
</gene>
<dbReference type="InterPro" id="IPR025662">
    <property type="entry name" value="Sigma_54_int_dom_ATP-bd_1"/>
</dbReference>
<name>A0ABT5BSK1_9BACT</name>
<evidence type="ECO:0000259" key="4">
    <source>
        <dbReference type="PROSITE" id="PS50006"/>
    </source>
</evidence>
<dbReference type="EMBL" id="JAQNDK010000001">
    <property type="protein sequence ID" value="MDC0677147.1"/>
    <property type="molecule type" value="Genomic_DNA"/>
</dbReference>
<dbReference type="Proteomes" id="UP001217485">
    <property type="component" value="Unassembled WGS sequence"/>
</dbReference>
<dbReference type="SUPFAM" id="SSF46689">
    <property type="entry name" value="Homeodomain-like"/>
    <property type="match status" value="1"/>
</dbReference>
<evidence type="ECO:0000313" key="7">
    <source>
        <dbReference type="Proteomes" id="UP001217485"/>
    </source>
</evidence>
<evidence type="ECO:0000256" key="3">
    <source>
        <dbReference type="SAM" id="MobiDB-lite"/>
    </source>
</evidence>
<accession>A0ABT5BSK1</accession>
<dbReference type="InterPro" id="IPR027417">
    <property type="entry name" value="P-loop_NTPase"/>
</dbReference>
<dbReference type="SUPFAM" id="SSF49879">
    <property type="entry name" value="SMAD/FHA domain"/>
    <property type="match status" value="1"/>
</dbReference>
<dbReference type="Gene3D" id="3.40.50.300">
    <property type="entry name" value="P-loop containing nucleotide triphosphate hydrolases"/>
    <property type="match status" value="1"/>
</dbReference>
<dbReference type="InterPro" id="IPR009057">
    <property type="entry name" value="Homeodomain-like_sf"/>
</dbReference>
<dbReference type="Gene3D" id="1.10.10.60">
    <property type="entry name" value="Homeodomain-like"/>
    <property type="match status" value="1"/>
</dbReference>
<dbReference type="SMART" id="SM00382">
    <property type="entry name" value="AAA"/>
    <property type="match status" value="1"/>
</dbReference>
<keyword evidence="2" id="KW-0067">ATP-binding</keyword>
<reference evidence="6 7" key="1">
    <citation type="submission" date="2023-01" db="EMBL/GenBank/DDBJ databases">
        <title>Minimal conservation of predation-associated metabolite biosynthetic gene clusters underscores biosynthetic potential of Myxococcota including descriptions for ten novel species: Archangium lansinium sp. nov., Myxococcus landrumus sp. nov., Nannocystis bai.</title>
        <authorList>
            <person name="Ahearne A."/>
            <person name="Stevens C."/>
            <person name="Dowd S."/>
        </authorList>
    </citation>
    <scope>NUCLEOTIDE SEQUENCE [LARGE SCALE GENOMIC DNA]</scope>
    <source>
        <strain evidence="6 7">WIWO2</strain>
    </source>
</reference>
<keyword evidence="7" id="KW-1185">Reference proteome</keyword>
<dbReference type="PANTHER" id="PTHR32071">
    <property type="entry name" value="TRANSCRIPTIONAL REGULATORY PROTEIN"/>
    <property type="match status" value="1"/>
</dbReference>
<dbReference type="PROSITE" id="PS50006">
    <property type="entry name" value="FHA_DOMAIN"/>
    <property type="match status" value="1"/>
</dbReference>